<feature type="region of interest" description="Disordered" evidence="1">
    <location>
        <begin position="519"/>
        <end position="541"/>
    </location>
</feature>
<dbReference type="InterPro" id="IPR003034">
    <property type="entry name" value="SAP_dom"/>
</dbReference>
<feature type="compositionally biased region" description="Low complexity" evidence="1">
    <location>
        <begin position="618"/>
        <end position="627"/>
    </location>
</feature>
<feature type="compositionally biased region" description="Basic and acidic residues" evidence="1">
    <location>
        <begin position="706"/>
        <end position="724"/>
    </location>
</feature>
<organism evidence="3 4">
    <name type="scientific">Pelagomonas calceolata</name>
    <dbReference type="NCBI Taxonomy" id="35677"/>
    <lineage>
        <taxon>Eukaryota</taxon>
        <taxon>Sar</taxon>
        <taxon>Stramenopiles</taxon>
        <taxon>Ochrophyta</taxon>
        <taxon>Pelagophyceae</taxon>
        <taxon>Pelagomonadales</taxon>
        <taxon>Pelagomonadaceae</taxon>
        <taxon>Pelagomonas</taxon>
    </lineage>
</organism>
<dbReference type="GO" id="GO:0005737">
    <property type="term" value="C:cytoplasm"/>
    <property type="evidence" value="ECO:0007669"/>
    <property type="project" value="TreeGrafter"/>
</dbReference>
<feature type="compositionally biased region" description="Pro residues" evidence="1">
    <location>
        <begin position="728"/>
        <end position="742"/>
    </location>
</feature>
<feature type="compositionally biased region" description="Pro residues" evidence="1">
    <location>
        <begin position="600"/>
        <end position="609"/>
    </location>
</feature>
<dbReference type="Gene3D" id="1.10.720.30">
    <property type="entry name" value="SAP domain"/>
    <property type="match status" value="1"/>
</dbReference>
<evidence type="ECO:0000313" key="4">
    <source>
        <dbReference type="Proteomes" id="UP000789595"/>
    </source>
</evidence>
<name>A0A8J2SZF9_9STRA</name>
<feature type="compositionally biased region" description="Pro residues" evidence="1">
    <location>
        <begin position="654"/>
        <end position="684"/>
    </location>
</feature>
<evidence type="ECO:0000259" key="2">
    <source>
        <dbReference type="PROSITE" id="PS50800"/>
    </source>
</evidence>
<comment type="caution">
    <text evidence="3">The sequence shown here is derived from an EMBL/GenBank/DDBJ whole genome shotgun (WGS) entry which is preliminary data.</text>
</comment>
<protein>
    <recommendedName>
        <fullName evidence="2">SAP domain-containing protein</fullName>
    </recommendedName>
</protein>
<dbReference type="SUPFAM" id="SSF52540">
    <property type="entry name" value="P-loop containing nucleoside triphosphate hydrolases"/>
    <property type="match status" value="1"/>
</dbReference>
<evidence type="ECO:0000313" key="3">
    <source>
        <dbReference type="EMBL" id="CAH0376099.1"/>
    </source>
</evidence>
<feature type="compositionally biased region" description="Pro residues" evidence="1">
    <location>
        <begin position="525"/>
        <end position="536"/>
    </location>
</feature>
<dbReference type="Pfam" id="PF02037">
    <property type="entry name" value="SAP"/>
    <property type="match status" value="1"/>
</dbReference>
<dbReference type="Proteomes" id="UP000789595">
    <property type="component" value="Unassembled WGS sequence"/>
</dbReference>
<gene>
    <name evidence="3" type="ORF">PECAL_5P06540</name>
</gene>
<dbReference type="SMART" id="SM00513">
    <property type="entry name" value="SAP"/>
    <property type="match status" value="1"/>
</dbReference>
<dbReference type="PROSITE" id="PS50800">
    <property type="entry name" value="SAP"/>
    <property type="match status" value="1"/>
</dbReference>
<proteinExistence type="predicted"/>
<dbReference type="InterPro" id="IPR051316">
    <property type="entry name" value="Zinc-reg_GTPase_activator"/>
</dbReference>
<dbReference type="PANTHER" id="PTHR13748">
    <property type="entry name" value="COBW-RELATED"/>
    <property type="match status" value="1"/>
</dbReference>
<dbReference type="SUPFAM" id="SSF68906">
    <property type="entry name" value="SAP domain"/>
    <property type="match status" value="1"/>
</dbReference>
<dbReference type="AlphaFoldDB" id="A0A8J2SZF9"/>
<feature type="domain" description="SAP" evidence="2">
    <location>
        <begin position="812"/>
        <end position="846"/>
    </location>
</feature>
<dbReference type="Gene3D" id="3.40.50.300">
    <property type="entry name" value="P-loop containing nucleotide triphosphate hydrolases"/>
    <property type="match status" value="1"/>
</dbReference>
<evidence type="ECO:0000256" key="1">
    <source>
        <dbReference type="SAM" id="MobiDB-lite"/>
    </source>
</evidence>
<dbReference type="EMBL" id="CAKKNE010000005">
    <property type="protein sequence ID" value="CAH0376099.1"/>
    <property type="molecule type" value="Genomic_DNA"/>
</dbReference>
<dbReference type="OrthoDB" id="448856at2759"/>
<dbReference type="InterPro" id="IPR003495">
    <property type="entry name" value="CobW/HypB/UreG_nucleotide-bd"/>
</dbReference>
<dbReference type="PANTHER" id="PTHR13748:SF62">
    <property type="entry name" value="COBW DOMAIN-CONTAINING PROTEIN"/>
    <property type="match status" value="1"/>
</dbReference>
<accession>A0A8J2SZF9</accession>
<feature type="compositionally biased region" description="Basic and acidic residues" evidence="1">
    <location>
        <begin position="633"/>
        <end position="643"/>
    </location>
</feature>
<dbReference type="InterPro" id="IPR027417">
    <property type="entry name" value="P-loop_NTPase"/>
</dbReference>
<dbReference type="InterPro" id="IPR036361">
    <property type="entry name" value="SAP_dom_sf"/>
</dbReference>
<keyword evidence="4" id="KW-1185">Reference proteome</keyword>
<feature type="region of interest" description="Disordered" evidence="1">
    <location>
        <begin position="579"/>
        <end position="771"/>
    </location>
</feature>
<reference evidence="3" key="1">
    <citation type="submission" date="2021-11" db="EMBL/GenBank/DDBJ databases">
        <authorList>
            <consortium name="Genoscope - CEA"/>
            <person name="William W."/>
        </authorList>
    </citation>
    <scope>NUCLEOTIDE SEQUENCE</scope>
</reference>
<dbReference type="Pfam" id="PF02492">
    <property type="entry name" value="cobW"/>
    <property type="match status" value="1"/>
</dbReference>
<sequence length="851" mass="92837">MPEEIANPLPDDRCVIVVTGPIGYGKSRFIRRHLLPALHKQQRKVALLEHRFSSEFGQHARQPPKELAFKEATANVFDFGGGCVCCSPRGDVERRTRELMAAAIKKKVPLDTIVLETTGVADPLVFAECCPRAFNARKALVVCVCLAKETAPCEALESTLKRQLDVATVVVSQRTTSSKASDPKEAVERICRAITSPSLSRPQYDGPKINDSKDPFARYPDLQEEKAIIHDKKVESYVLMAPGKVDVEKAEDVLHSLSRKRGVLRVKVAAKLHGTQQGLWHEDKHGGFLIGESSPYGVTSKLVDEVAEHERLGDFHPHDPGRCFVVTTTDADVTAATMCDQWRNCQAPKNYQWLCDAELEFSNGQKVCEAFRGSTKLAVTFHKVQGRYLVTPALLDCGCDLTKDCGIVEDDAGWRATCRSHGTVLDLLKLLPGIAHCQGKSHELYVAREGYEPRPQKSFAELIHDTGLTQEEQEDYPLEPEEDLGPQKLPSFQEIVTVLRKYIPEEDRPWDTVDYEEVTEGAPYPEKPPPQKPPPSQKRCDASKVFQETLDHLQKPKLPWSSGVFKGLSEAGCISHDEAERLFPGPPSQSFAEAHHDPPKPPVVPPPQCPLSLMEPLAPSSKVVVEEPSVDEDAVKREAEAWKAKGPNRTSSPLRPPTPPTPPPEDAPTPTPSPPAAAPAPAPTPAFDYSRFDKLNVSDSDDEAQEQAHEFVDEVLKEGRKLFEDGPPGSPPAPSAPAPAPAPRRRARAPAPAPAPAPRRARARAAPAPAPAPLRAVADEMGATSATNDFEFDDDGDAFVGAVGPSLTRAQVDGFRVVDLKKELAARGLKTSGLKAVLKARLLEALGLPAS</sequence>